<evidence type="ECO:0000256" key="1">
    <source>
        <dbReference type="SAM" id="MobiDB-lite"/>
    </source>
</evidence>
<name>A0AAD3SWA6_NEPGR</name>
<evidence type="ECO:0000313" key="3">
    <source>
        <dbReference type="Proteomes" id="UP001279734"/>
    </source>
</evidence>
<sequence length="93" mass="9803">MPKEHGTNMGPATIGHPQATIGNWELYSTTGRDKSLLGAISDRTSGSHPTIFTVGAILSGLIIGSRPLDYPKSPIRTLQKTSPSQAASIHPNP</sequence>
<feature type="region of interest" description="Disordered" evidence="1">
    <location>
        <begin position="73"/>
        <end position="93"/>
    </location>
</feature>
<accession>A0AAD3SWA6</accession>
<evidence type="ECO:0000313" key="2">
    <source>
        <dbReference type="EMBL" id="GMH19263.1"/>
    </source>
</evidence>
<proteinExistence type="predicted"/>
<feature type="compositionally biased region" description="Polar residues" evidence="1">
    <location>
        <begin position="76"/>
        <end position="87"/>
    </location>
</feature>
<organism evidence="2 3">
    <name type="scientific">Nepenthes gracilis</name>
    <name type="common">Slender pitcher plant</name>
    <dbReference type="NCBI Taxonomy" id="150966"/>
    <lineage>
        <taxon>Eukaryota</taxon>
        <taxon>Viridiplantae</taxon>
        <taxon>Streptophyta</taxon>
        <taxon>Embryophyta</taxon>
        <taxon>Tracheophyta</taxon>
        <taxon>Spermatophyta</taxon>
        <taxon>Magnoliopsida</taxon>
        <taxon>eudicotyledons</taxon>
        <taxon>Gunneridae</taxon>
        <taxon>Pentapetalae</taxon>
        <taxon>Caryophyllales</taxon>
        <taxon>Nepenthaceae</taxon>
        <taxon>Nepenthes</taxon>
    </lineage>
</organism>
<dbReference type="AlphaFoldDB" id="A0AAD3SWA6"/>
<gene>
    <name evidence="2" type="ORF">Nepgr_021104</name>
</gene>
<reference evidence="2" key="1">
    <citation type="submission" date="2023-05" db="EMBL/GenBank/DDBJ databases">
        <title>Nepenthes gracilis genome sequencing.</title>
        <authorList>
            <person name="Fukushima K."/>
        </authorList>
    </citation>
    <scope>NUCLEOTIDE SEQUENCE</scope>
    <source>
        <strain evidence="2">SING2019-196</strain>
    </source>
</reference>
<dbReference type="EMBL" id="BSYO01000020">
    <property type="protein sequence ID" value="GMH19263.1"/>
    <property type="molecule type" value="Genomic_DNA"/>
</dbReference>
<protein>
    <submittedName>
        <fullName evidence="2">Uncharacterized protein</fullName>
    </submittedName>
</protein>
<dbReference type="Proteomes" id="UP001279734">
    <property type="component" value="Unassembled WGS sequence"/>
</dbReference>
<keyword evidence="3" id="KW-1185">Reference proteome</keyword>
<comment type="caution">
    <text evidence="2">The sequence shown here is derived from an EMBL/GenBank/DDBJ whole genome shotgun (WGS) entry which is preliminary data.</text>
</comment>